<feature type="domain" description="ABC-type glycine betaine transport system substrate-binding" evidence="2">
    <location>
        <begin position="37"/>
        <end position="303"/>
    </location>
</feature>
<proteinExistence type="predicted"/>
<evidence type="ECO:0000256" key="1">
    <source>
        <dbReference type="SAM" id="SignalP"/>
    </source>
</evidence>
<keyword evidence="4" id="KW-1185">Reference proteome</keyword>
<feature type="chain" id="PRO_5026686522" evidence="1">
    <location>
        <begin position="25"/>
        <end position="326"/>
    </location>
</feature>
<dbReference type="GO" id="GO:0022857">
    <property type="term" value="F:transmembrane transporter activity"/>
    <property type="evidence" value="ECO:0007669"/>
    <property type="project" value="InterPro"/>
</dbReference>
<dbReference type="PROSITE" id="PS51257">
    <property type="entry name" value="PROKAR_LIPOPROTEIN"/>
    <property type="match status" value="1"/>
</dbReference>
<keyword evidence="1" id="KW-0732">Signal</keyword>
<dbReference type="GO" id="GO:0043190">
    <property type="term" value="C:ATP-binding cassette (ABC) transporter complex"/>
    <property type="evidence" value="ECO:0007669"/>
    <property type="project" value="InterPro"/>
</dbReference>
<dbReference type="CDD" id="cd13641">
    <property type="entry name" value="PBP2_HisX_like"/>
    <property type="match status" value="1"/>
</dbReference>
<dbReference type="Proteomes" id="UP000473699">
    <property type="component" value="Unassembled WGS sequence"/>
</dbReference>
<accession>A0A6L5Y9E1</accession>
<dbReference type="Gene3D" id="3.40.190.10">
    <property type="entry name" value="Periplasmic binding protein-like II"/>
    <property type="match status" value="1"/>
</dbReference>
<feature type="signal peptide" evidence="1">
    <location>
        <begin position="1"/>
        <end position="24"/>
    </location>
</feature>
<organism evidence="3 4">
    <name type="scientific">Pyramidobacter porci</name>
    <dbReference type="NCBI Taxonomy" id="2605789"/>
    <lineage>
        <taxon>Bacteria</taxon>
        <taxon>Thermotogati</taxon>
        <taxon>Synergistota</taxon>
        <taxon>Synergistia</taxon>
        <taxon>Synergistales</taxon>
        <taxon>Dethiosulfovibrionaceae</taxon>
        <taxon>Pyramidobacter</taxon>
    </lineage>
</organism>
<name>A0A6L5Y9E1_9BACT</name>
<protein>
    <submittedName>
        <fullName evidence="3">ABC transporter substrate-binding protein</fullName>
    </submittedName>
</protein>
<dbReference type="InterPro" id="IPR007210">
    <property type="entry name" value="ABC_Gly_betaine_transp_sub-bd"/>
</dbReference>
<evidence type="ECO:0000313" key="3">
    <source>
        <dbReference type="EMBL" id="MST54910.1"/>
    </source>
</evidence>
<gene>
    <name evidence="3" type="ORF">FYJ74_02435</name>
</gene>
<dbReference type="EMBL" id="VUNH01000002">
    <property type="protein sequence ID" value="MST54910.1"/>
    <property type="molecule type" value="Genomic_DNA"/>
</dbReference>
<dbReference type="Pfam" id="PF04069">
    <property type="entry name" value="OpuAC"/>
    <property type="match status" value="1"/>
</dbReference>
<reference evidence="3 4" key="1">
    <citation type="submission" date="2019-08" db="EMBL/GenBank/DDBJ databases">
        <title>In-depth cultivation of the pig gut microbiome towards novel bacterial diversity and tailored functional studies.</title>
        <authorList>
            <person name="Wylensek D."/>
            <person name="Hitch T.C.A."/>
            <person name="Clavel T."/>
        </authorList>
    </citation>
    <scope>NUCLEOTIDE SEQUENCE [LARGE SCALE GENOMIC DNA]</scope>
    <source>
        <strain evidence="3 4">SM-530-WT-4B</strain>
    </source>
</reference>
<dbReference type="AlphaFoldDB" id="A0A6L5Y9E1"/>
<comment type="caution">
    <text evidence="3">The sequence shown here is derived from an EMBL/GenBank/DDBJ whole genome shotgun (WGS) entry which is preliminary data.</text>
</comment>
<evidence type="ECO:0000259" key="2">
    <source>
        <dbReference type="Pfam" id="PF04069"/>
    </source>
</evidence>
<dbReference type="RefSeq" id="WP_154528022.1">
    <property type="nucleotide sequence ID" value="NZ_JAXDZJ010000139.1"/>
</dbReference>
<sequence>MKKTTRSLLLLAMLLPCVSAGCGAAGGTAAGKEKTALTFADVGWDSIKLNNALAGFVAEKVFGYTWQETPGSTPISHEALLKGEIDIHMEEWTANIPSYAPDLKAGRFTELGVNFDDNRQGFYIPKYLADRCPELKSVKDLARYAELFPDPEDASRGIIYGGIVGWEITEIMNRKIAAYGLDKSYNYFASGSDAVLSAAMTSAWDRQAPIVAYYWEPTWLLGKYDFVLLEDDPYDAERFHDGYGACPSVTVTVAVSNGFAASNPKFCAFLARFGMSSAIISEALAYMNGTGADYKEAARWLLAESHPELLDEWLSPAQAAKARAAL</sequence>
<dbReference type="Gene3D" id="3.40.190.100">
    <property type="entry name" value="Glycine betaine-binding periplasmic protein, domain 2"/>
    <property type="match status" value="1"/>
</dbReference>
<evidence type="ECO:0000313" key="4">
    <source>
        <dbReference type="Proteomes" id="UP000473699"/>
    </source>
</evidence>
<dbReference type="SUPFAM" id="SSF53850">
    <property type="entry name" value="Periplasmic binding protein-like II"/>
    <property type="match status" value="1"/>
</dbReference>